<keyword evidence="2" id="KW-0813">Transport</keyword>
<dbReference type="GO" id="GO:0015421">
    <property type="term" value="F:ABC-type oligopeptide transporter activity"/>
    <property type="evidence" value="ECO:0007669"/>
    <property type="project" value="TreeGrafter"/>
</dbReference>
<evidence type="ECO:0000256" key="2">
    <source>
        <dbReference type="ARBA" id="ARBA00022448"/>
    </source>
</evidence>
<dbReference type="SUPFAM" id="SSF52540">
    <property type="entry name" value="P-loop containing nucleoside triphosphate hydrolases"/>
    <property type="match status" value="1"/>
</dbReference>
<dbReference type="InterPro" id="IPR036640">
    <property type="entry name" value="ABC1_TM_sf"/>
</dbReference>
<dbReference type="Gene3D" id="1.20.1560.10">
    <property type="entry name" value="ABC transporter type 1, transmembrane domain"/>
    <property type="match status" value="1"/>
</dbReference>
<keyword evidence="7 8" id="KW-0472">Membrane</keyword>
<evidence type="ECO:0000259" key="9">
    <source>
        <dbReference type="PROSITE" id="PS50893"/>
    </source>
</evidence>
<organism evidence="11 12">
    <name type="scientific">Alkalicoccus halolimnae</name>
    <dbReference type="NCBI Taxonomy" id="1667239"/>
    <lineage>
        <taxon>Bacteria</taxon>
        <taxon>Bacillati</taxon>
        <taxon>Bacillota</taxon>
        <taxon>Bacilli</taxon>
        <taxon>Bacillales</taxon>
        <taxon>Bacillaceae</taxon>
        <taxon>Alkalicoccus</taxon>
    </lineage>
</organism>
<keyword evidence="3 8" id="KW-0812">Transmembrane</keyword>
<dbReference type="FunFam" id="3.40.50.300:FF:000287">
    <property type="entry name" value="Multidrug ABC transporter ATP-binding protein"/>
    <property type="match status" value="1"/>
</dbReference>
<dbReference type="KEGG" id="ahal:FTX54_009010"/>
<keyword evidence="5 11" id="KW-0067">ATP-binding</keyword>
<dbReference type="AlphaFoldDB" id="A0A5C7FLQ4"/>
<accession>A0A5C7FLQ4</accession>
<reference evidence="11 12" key="1">
    <citation type="submission" date="2024-01" db="EMBL/GenBank/DDBJ databases">
        <title>Complete Genome Sequence of Alkalicoccus halolimnae BZ-SZ-XJ29T, a Moderately Halophilic Bacterium Isolated from a Salt Lake.</title>
        <authorList>
            <person name="Zhao B."/>
        </authorList>
    </citation>
    <scope>NUCLEOTIDE SEQUENCE [LARGE SCALE GENOMIC DNA]</scope>
    <source>
        <strain evidence="11 12">BZ-SZ-XJ29</strain>
    </source>
</reference>
<dbReference type="SUPFAM" id="SSF90123">
    <property type="entry name" value="ABC transporter transmembrane region"/>
    <property type="match status" value="1"/>
</dbReference>
<keyword evidence="4" id="KW-0547">Nucleotide-binding</keyword>
<dbReference type="RefSeq" id="WP_147802271.1">
    <property type="nucleotide sequence ID" value="NZ_CP144914.1"/>
</dbReference>
<evidence type="ECO:0000259" key="10">
    <source>
        <dbReference type="PROSITE" id="PS50929"/>
    </source>
</evidence>
<feature type="domain" description="ABC transporter" evidence="9">
    <location>
        <begin position="352"/>
        <end position="586"/>
    </location>
</feature>
<proteinExistence type="predicted"/>
<feature type="transmembrane region" description="Helical" evidence="8">
    <location>
        <begin position="145"/>
        <end position="168"/>
    </location>
</feature>
<keyword evidence="6 8" id="KW-1133">Transmembrane helix</keyword>
<dbReference type="PANTHER" id="PTHR43394">
    <property type="entry name" value="ATP-DEPENDENT PERMEASE MDL1, MITOCHONDRIAL"/>
    <property type="match status" value="1"/>
</dbReference>
<keyword evidence="12" id="KW-1185">Reference proteome</keyword>
<dbReference type="InterPro" id="IPR039421">
    <property type="entry name" value="Type_1_exporter"/>
</dbReference>
<dbReference type="GO" id="GO:0005886">
    <property type="term" value="C:plasma membrane"/>
    <property type="evidence" value="ECO:0007669"/>
    <property type="project" value="UniProtKB-SubCell"/>
</dbReference>
<dbReference type="EMBL" id="CP144914">
    <property type="protein sequence ID" value="WWD78576.1"/>
    <property type="molecule type" value="Genomic_DNA"/>
</dbReference>
<evidence type="ECO:0000256" key="4">
    <source>
        <dbReference type="ARBA" id="ARBA00022741"/>
    </source>
</evidence>
<gene>
    <name evidence="11" type="ORF">FTX54_009010</name>
</gene>
<dbReference type="Gene3D" id="3.40.50.300">
    <property type="entry name" value="P-loop containing nucleotide triphosphate hydrolases"/>
    <property type="match status" value="1"/>
</dbReference>
<dbReference type="CDD" id="cd03254">
    <property type="entry name" value="ABCC_Glucan_exporter_like"/>
    <property type="match status" value="1"/>
</dbReference>
<dbReference type="InterPro" id="IPR011527">
    <property type="entry name" value="ABC1_TM_dom"/>
</dbReference>
<dbReference type="PROSITE" id="PS50893">
    <property type="entry name" value="ABC_TRANSPORTER_2"/>
    <property type="match status" value="1"/>
</dbReference>
<dbReference type="Pfam" id="PF00664">
    <property type="entry name" value="ABC_membrane"/>
    <property type="match status" value="1"/>
</dbReference>
<dbReference type="OrthoDB" id="9770415at2"/>
<dbReference type="Proteomes" id="UP000321816">
    <property type="component" value="Chromosome"/>
</dbReference>
<evidence type="ECO:0000256" key="7">
    <source>
        <dbReference type="ARBA" id="ARBA00023136"/>
    </source>
</evidence>
<feature type="domain" description="ABC transmembrane type-1" evidence="10">
    <location>
        <begin position="33"/>
        <end position="318"/>
    </location>
</feature>
<evidence type="ECO:0000256" key="1">
    <source>
        <dbReference type="ARBA" id="ARBA00004651"/>
    </source>
</evidence>
<dbReference type="PANTHER" id="PTHR43394:SF1">
    <property type="entry name" value="ATP-BINDING CASSETTE SUB-FAMILY B MEMBER 10, MITOCHONDRIAL"/>
    <property type="match status" value="1"/>
</dbReference>
<protein>
    <submittedName>
        <fullName evidence="11">ABC transporter ATP-binding protein</fullName>
    </submittedName>
</protein>
<feature type="transmembrane region" description="Helical" evidence="8">
    <location>
        <begin position="257"/>
        <end position="280"/>
    </location>
</feature>
<dbReference type="InterPro" id="IPR003439">
    <property type="entry name" value="ABC_transporter-like_ATP-bd"/>
</dbReference>
<evidence type="ECO:0000313" key="12">
    <source>
        <dbReference type="Proteomes" id="UP000321816"/>
    </source>
</evidence>
<comment type="subcellular location">
    <subcellularLocation>
        <location evidence="1">Cell membrane</location>
        <topology evidence="1">Multi-pass membrane protein</topology>
    </subcellularLocation>
</comment>
<dbReference type="CDD" id="cd18544">
    <property type="entry name" value="ABC_6TM_TmrA_like"/>
    <property type="match status" value="1"/>
</dbReference>
<evidence type="ECO:0000256" key="6">
    <source>
        <dbReference type="ARBA" id="ARBA00022989"/>
    </source>
</evidence>
<feature type="transmembrane region" description="Helical" evidence="8">
    <location>
        <begin position="73"/>
        <end position="91"/>
    </location>
</feature>
<name>A0A5C7FLQ4_9BACI</name>
<dbReference type="PROSITE" id="PS50929">
    <property type="entry name" value="ABC_TM1F"/>
    <property type="match status" value="1"/>
</dbReference>
<evidence type="ECO:0000256" key="5">
    <source>
        <dbReference type="ARBA" id="ARBA00022840"/>
    </source>
</evidence>
<dbReference type="GO" id="GO:0016887">
    <property type="term" value="F:ATP hydrolysis activity"/>
    <property type="evidence" value="ECO:0007669"/>
    <property type="project" value="InterPro"/>
</dbReference>
<evidence type="ECO:0000256" key="8">
    <source>
        <dbReference type="SAM" id="Phobius"/>
    </source>
</evidence>
<dbReference type="InterPro" id="IPR027417">
    <property type="entry name" value="P-loop_NTPase"/>
</dbReference>
<feature type="transmembrane region" description="Helical" evidence="8">
    <location>
        <begin position="31"/>
        <end position="53"/>
    </location>
</feature>
<dbReference type="GO" id="GO:0005524">
    <property type="term" value="F:ATP binding"/>
    <property type="evidence" value="ECO:0007669"/>
    <property type="project" value="UniProtKB-KW"/>
</dbReference>
<evidence type="ECO:0000256" key="3">
    <source>
        <dbReference type="ARBA" id="ARBA00022692"/>
    </source>
</evidence>
<sequence>MLDKHKHLLEPLPQGQVFKRLLAYTASHKKLIIIAMLLLIGGTAADLAGPILVKIFIDDYLTPRNFVTEALTALAAVYILLYLGSAVMNYIQSFMFQKIALSIIRELRIDVFRKVENLGLSFFDQFPAGGLISRITNDTEQIKELYITVLATFVQNIVFLIGVFIAMFYLNPQLAAFCLLVLPVIAAVMYLYKKYSSIYYADMSEKLSELNSRLNESIQGMPVIQMFRQERRMNKEFAAVNEGHHRAWLKSMKLDGLLLRPAVDLISILALMLVLTYFGITSFAGPVEIGVIYAFVNYLDRFFEPVNQIMQRLSMFQQAMISAGRVFKLMDHEEPPPLQKGSETPSIKDGAVQFSNVNFSYNEKEQIFKNVSFQVKKGEMLAIVGHTGSGKSSIINALMRFYPVDNGSIFIDGKNLEQYTDSELRSHMGLVLQDAFIFVGDMRYNIRLYDENINDEEVRQAAEKVGADSFIERLPGGYSHKIGERGATLSTGERQLLSFARTIVKDPKILILDEATASIDTETETVIQHALEKAREGRTTIAIAHRLSTIRHADHILVLKEGVVAEEGTHDELIEQKGIYEKMYRLQKGRESVSE</sequence>
<evidence type="ECO:0000313" key="11">
    <source>
        <dbReference type="EMBL" id="WWD78576.1"/>
    </source>
</evidence>
<dbReference type="Pfam" id="PF00005">
    <property type="entry name" value="ABC_tran"/>
    <property type="match status" value="1"/>
</dbReference>
<feature type="transmembrane region" description="Helical" evidence="8">
    <location>
        <begin position="174"/>
        <end position="192"/>
    </location>
</feature>
<dbReference type="InterPro" id="IPR003593">
    <property type="entry name" value="AAA+_ATPase"/>
</dbReference>
<dbReference type="SMART" id="SM00382">
    <property type="entry name" value="AAA"/>
    <property type="match status" value="1"/>
</dbReference>